<dbReference type="Pfam" id="PF13432">
    <property type="entry name" value="TPR_16"/>
    <property type="match status" value="1"/>
</dbReference>
<dbReference type="PROSITE" id="PS51831">
    <property type="entry name" value="HD"/>
    <property type="match status" value="1"/>
</dbReference>
<feature type="repeat" description="TPR" evidence="1">
    <location>
        <begin position="337"/>
        <end position="370"/>
    </location>
</feature>
<name>A0A7W8GDG3_9DEIO</name>
<accession>A0A7W8GDG3</accession>
<evidence type="ECO:0000313" key="6">
    <source>
        <dbReference type="Proteomes" id="UP000525389"/>
    </source>
</evidence>
<dbReference type="Pfam" id="PF07721">
    <property type="entry name" value="TPR_4"/>
    <property type="match status" value="1"/>
</dbReference>
<dbReference type="SMART" id="SM00028">
    <property type="entry name" value="TPR"/>
    <property type="match status" value="9"/>
</dbReference>
<proteinExistence type="predicted"/>
<evidence type="ECO:0000259" key="4">
    <source>
        <dbReference type="PROSITE" id="PS51832"/>
    </source>
</evidence>
<dbReference type="PANTHER" id="PTHR45228:SF8">
    <property type="entry name" value="TWO-COMPONENT RESPONSE REGULATOR-RELATED"/>
    <property type="match status" value="1"/>
</dbReference>
<dbReference type="Gene3D" id="1.25.40.10">
    <property type="entry name" value="Tetratricopeptide repeat domain"/>
    <property type="match status" value="2"/>
</dbReference>
<dbReference type="CDD" id="cd00077">
    <property type="entry name" value="HDc"/>
    <property type="match status" value="1"/>
</dbReference>
<keyword evidence="2" id="KW-0175">Coiled coil</keyword>
<dbReference type="SUPFAM" id="SSF48452">
    <property type="entry name" value="TPR-like"/>
    <property type="match status" value="2"/>
</dbReference>
<dbReference type="InterPro" id="IPR011990">
    <property type="entry name" value="TPR-like_helical_dom_sf"/>
</dbReference>
<dbReference type="RefSeq" id="WP_184025616.1">
    <property type="nucleotide sequence ID" value="NZ_JACHFN010000002.1"/>
</dbReference>
<dbReference type="Pfam" id="PF13487">
    <property type="entry name" value="HD_5"/>
    <property type="match status" value="1"/>
</dbReference>
<feature type="coiled-coil region" evidence="2">
    <location>
        <begin position="423"/>
        <end position="469"/>
    </location>
</feature>
<dbReference type="InterPro" id="IPR019734">
    <property type="entry name" value="TPR_rpt"/>
</dbReference>
<dbReference type="Pfam" id="PF13424">
    <property type="entry name" value="TPR_12"/>
    <property type="match status" value="3"/>
</dbReference>
<keyword evidence="6" id="KW-1185">Reference proteome</keyword>
<dbReference type="SUPFAM" id="SSF109604">
    <property type="entry name" value="HD-domain/PDEase-like"/>
    <property type="match status" value="1"/>
</dbReference>
<evidence type="ECO:0000259" key="3">
    <source>
        <dbReference type="PROSITE" id="PS51831"/>
    </source>
</evidence>
<gene>
    <name evidence="5" type="ORF">HNQ09_000735</name>
</gene>
<dbReference type="InterPro" id="IPR011717">
    <property type="entry name" value="TPR-4"/>
</dbReference>
<feature type="coiled-coil region" evidence="2">
    <location>
        <begin position="316"/>
        <end position="343"/>
    </location>
</feature>
<dbReference type="InterPro" id="IPR052020">
    <property type="entry name" value="Cyclic_di-GMP/3'3'-cGAMP_PDE"/>
</dbReference>
<dbReference type="PROSITE" id="PS50293">
    <property type="entry name" value="TPR_REGION"/>
    <property type="match status" value="1"/>
</dbReference>
<dbReference type="SMART" id="SM00471">
    <property type="entry name" value="HDc"/>
    <property type="match status" value="1"/>
</dbReference>
<dbReference type="AlphaFoldDB" id="A0A7W8GDG3"/>
<protein>
    <submittedName>
        <fullName evidence="5">HD-GYP domain-containing protein (C-di-GMP phosphodiesterase class II)</fullName>
    </submittedName>
</protein>
<dbReference type="EMBL" id="JACHFN010000002">
    <property type="protein sequence ID" value="MBB5233318.1"/>
    <property type="molecule type" value="Genomic_DNA"/>
</dbReference>
<dbReference type="Proteomes" id="UP000525389">
    <property type="component" value="Unassembled WGS sequence"/>
</dbReference>
<dbReference type="PANTHER" id="PTHR45228">
    <property type="entry name" value="CYCLIC DI-GMP PHOSPHODIESTERASE TM_0186-RELATED"/>
    <property type="match status" value="1"/>
</dbReference>
<dbReference type="GO" id="GO:0042802">
    <property type="term" value="F:identical protein binding"/>
    <property type="evidence" value="ECO:0007669"/>
    <property type="project" value="InterPro"/>
</dbReference>
<sequence length="658" mass="71688">MFGPGSAAQHTGSDDPAARVAALNEAASALLKTDEAGALSLAQTAACLAGTHDVAGLARAQLIQGSVYARRGESEQALAQLQDALRLFRAADHPAGERDALTALGRIGMQLGDFLVARDHLAAALSLTEKQSAEAAQILNLLAGSHHASGEYAQALSHLHRARQIHELLGDQREVANVLGNMGTLHTSLGNYPDALAHLSEAYRIFRDSLSDERMQAIALINLGTVHLDMGEFTRAARYFEEALDIAVQRGDRLTIATAKLNIAEAWTGNRDPQRAEAAYSEALATARQIQYRTGEVSALIGLGRLLAQRGELTEAAAAHAEAVAIAREIEDLEGELDALNHLGEVQAEQGDFPAALASLERALTLAQDADHKKTVYEAHRALAEVHKRAGDFERALRHHELYHQAERALFNEESDRKTRELGAQFEVERARHETEVQRLQRELADTAREEAEALVQARTAELEQAQVEIVTRLAVAAEYRDDMTGEHTWRVGHVSALIARDLGLPEEDVALLRIAARLHDVGKIGIPDAILLKPGRFTPEEFERMKVHTLIGARILSGGHSRLLRMAEEIALSHHERWDGGGYPLGQAGHSIPLTGRIVAVADVFDALTNERPYKSAWTRAQALAELQRQADQQFDPEVVAAGLRVFSRVEGPITPR</sequence>
<feature type="repeat" description="TPR" evidence="1">
    <location>
        <begin position="217"/>
        <end position="250"/>
    </location>
</feature>
<feature type="domain" description="HD-GYP" evidence="4">
    <location>
        <begin position="463"/>
        <end position="658"/>
    </location>
</feature>
<reference evidence="5 6" key="1">
    <citation type="submission" date="2020-08" db="EMBL/GenBank/DDBJ databases">
        <title>Genomic Encyclopedia of Type Strains, Phase IV (KMG-IV): sequencing the most valuable type-strain genomes for metagenomic binning, comparative biology and taxonomic classification.</title>
        <authorList>
            <person name="Goeker M."/>
        </authorList>
    </citation>
    <scope>NUCLEOTIDE SEQUENCE [LARGE SCALE GENOMIC DNA]</scope>
    <source>
        <strain evidence="5 6">DSM 101791</strain>
    </source>
</reference>
<dbReference type="InterPro" id="IPR037522">
    <property type="entry name" value="HD_GYP_dom"/>
</dbReference>
<evidence type="ECO:0000256" key="1">
    <source>
        <dbReference type="PROSITE-ProRule" id="PRU00339"/>
    </source>
</evidence>
<dbReference type="InterPro" id="IPR003607">
    <property type="entry name" value="HD/PDEase_dom"/>
</dbReference>
<feature type="domain" description="HD" evidence="3">
    <location>
        <begin position="485"/>
        <end position="609"/>
    </location>
</feature>
<dbReference type="InterPro" id="IPR006674">
    <property type="entry name" value="HD_domain"/>
</dbReference>
<keyword evidence="1" id="KW-0802">TPR repeat</keyword>
<organism evidence="5 6">
    <name type="scientific">Deinococcus budaensis</name>
    <dbReference type="NCBI Taxonomy" id="1665626"/>
    <lineage>
        <taxon>Bacteria</taxon>
        <taxon>Thermotogati</taxon>
        <taxon>Deinococcota</taxon>
        <taxon>Deinococci</taxon>
        <taxon>Deinococcales</taxon>
        <taxon>Deinococcaceae</taxon>
        <taxon>Deinococcus</taxon>
    </lineage>
</organism>
<dbReference type="PROSITE" id="PS50005">
    <property type="entry name" value="TPR"/>
    <property type="match status" value="3"/>
</dbReference>
<dbReference type="PROSITE" id="PS51832">
    <property type="entry name" value="HD_GYP"/>
    <property type="match status" value="1"/>
</dbReference>
<dbReference type="Gene3D" id="1.10.3210.10">
    <property type="entry name" value="Hypothetical protein af1432"/>
    <property type="match status" value="1"/>
</dbReference>
<feature type="repeat" description="TPR" evidence="1">
    <location>
        <begin position="176"/>
        <end position="209"/>
    </location>
</feature>
<evidence type="ECO:0000256" key="2">
    <source>
        <dbReference type="SAM" id="Coils"/>
    </source>
</evidence>
<evidence type="ECO:0000313" key="5">
    <source>
        <dbReference type="EMBL" id="MBB5233318.1"/>
    </source>
</evidence>
<comment type="caution">
    <text evidence="5">The sequence shown here is derived from an EMBL/GenBank/DDBJ whole genome shotgun (WGS) entry which is preliminary data.</text>
</comment>